<dbReference type="OrthoDB" id="9972728at2759"/>
<dbReference type="PANTHER" id="PTHR11205">
    <property type="entry name" value="RIBOSOMAL PROTEIN S7"/>
    <property type="match status" value="1"/>
</dbReference>
<dbReference type="SUPFAM" id="SSF47973">
    <property type="entry name" value="Ribosomal protein S7"/>
    <property type="match status" value="1"/>
</dbReference>
<protein>
    <submittedName>
        <fullName evidence="5">Unnamed protein product</fullName>
    </submittedName>
</protein>
<sequence>MLLRSARTCLQARQKVATNLMRTTLTIPTRLYATNKKQVEEETKFEKMVKNIEMNENGIFKKPFEYGEKEFANSDFHQHQKKVNKEKNQLIDEKLELLATLNNIPLNELKASFNQRVSEKLAEASRPHNEVEQTIKEFESSLDTPFSNQDLVRDIILYYRRVPEIESSPVFEFLQAVDSEANDKVLKIVRAKEEPTEQELAEVNEFFETSNISKIDDLAFEALYKLLITEGPILTQSQQQGVGKQEFDPAEFLQSLFSHFDLYTNINDSKVYQLLKEVDAPFADQLNEYRELESTEEKVYEDKAQELLTYFLDQQTPITKALKDPYSQVYTKIQSLLNEKQPISLDELFNGFEGQEDYLGSALFKTIQDIDPEFSKILKDLETLQAEEKPLDEKNAELTARLQDKEAPIAIALTNTKSDPYKVLRDALDIEAEKASKRIDIADVLQSVVEYGTEGKLYKFIAGLDEKLAKVVSDIVSGELTNEQAVEKTTELAELAGKGSKLYQAMNDIGSENYLKLSETLAADSAVTELSPAEEQPVEQVTTLESQIKALKSEEQSKLDKETAEMNSWYDMTLEVIQELQEEIKTNKYQEPTRQTADEVSKLLGFQPNAQQVSKHESLKSKFIPNYKDEVLELCVNLIMRDGLKQRARKYLNRALYLIYLETREDPVDLLKRALDLAAPLVITKTVKTGFAKNYTIPYPLTPRQRNRMAFLWILSASDSRASPDFPVRLADEILNVISGKSKILEKKVLDHKLAIANRAYLKI</sequence>
<keyword evidence="6" id="KW-1185">Reference proteome</keyword>
<dbReference type="Gene3D" id="1.10.455.10">
    <property type="entry name" value="Ribosomal protein S7 domain"/>
    <property type="match status" value="1"/>
</dbReference>
<dbReference type="InterPro" id="IPR036823">
    <property type="entry name" value="Ribosomal_uS7_dom_sf"/>
</dbReference>
<feature type="domain" description="Small ribosomal subunit protein uS7" evidence="4">
    <location>
        <begin position="615"/>
        <end position="759"/>
    </location>
</feature>
<dbReference type="GO" id="GO:1990904">
    <property type="term" value="C:ribonucleoprotein complex"/>
    <property type="evidence" value="ECO:0007669"/>
    <property type="project" value="UniProtKB-KW"/>
</dbReference>
<accession>A0A9W6YW63</accession>
<dbReference type="InterPro" id="IPR023798">
    <property type="entry name" value="Ribosomal_uS7_dom"/>
</dbReference>
<dbReference type="GO" id="GO:0006412">
    <property type="term" value="P:translation"/>
    <property type="evidence" value="ECO:0007669"/>
    <property type="project" value="InterPro"/>
</dbReference>
<dbReference type="AlphaFoldDB" id="A0A9W6YW63"/>
<dbReference type="InterPro" id="IPR000235">
    <property type="entry name" value="Ribosomal_uS7"/>
</dbReference>
<keyword evidence="2" id="KW-0689">Ribosomal protein</keyword>
<gene>
    <name evidence="5" type="ORF">Amon01_000281600</name>
</gene>
<keyword evidence="3" id="KW-0687">Ribonucleoprotein</keyword>
<dbReference type="GO" id="GO:0005840">
    <property type="term" value="C:ribosome"/>
    <property type="evidence" value="ECO:0007669"/>
    <property type="project" value="UniProtKB-KW"/>
</dbReference>
<dbReference type="InterPro" id="IPR047988">
    <property type="entry name" value="Ribosomal_uS7m_fungi"/>
</dbReference>
<evidence type="ECO:0000259" key="4">
    <source>
        <dbReference type="Pfam" id="PF00177"/>
    </source>
</evidence>
<evidence type="ECO:0000256" key="2">
    <source>
        <dbReference type="ARBA" id="ARBA00022980"/>
    </source>
</evidence>
<evidence type="ECO:0000256" key="3">
    <source>
        <dbReference type="ARBA" id="ARBA00023274"/>
    </source>
</evidence>
<dbReference type="Proteomes" id="UP001165063">
    <property type="component" value="Unassembled WGS sequence"/>
</dbReference>
<dbReference type="Pfam" id="PF00177">
    <property type="entry name" value="Ribosomal_S7"/>
    <property type="match status" value="1"/>
</dbReference>
<evidence type="ECO:0000313" key="5">
    <source>
        <dbReference type="EMBL" id="GMG23571.1"/>
    </source>
</evidence>
<comment type="caution">
    <text evidence="5">The sequence shown here is derived from an EMBL/GenBank/DDBJ whole genome shotgun (WGS) entry which is preliminary data.</text>
</comment>
<organism evidence="5 6">
    <name type="scientific">Ambrosiozyma monospora</name>
    <name type="common">Yeast</name>
    <name type="synonym">Endomycopsis monosporus</name>
    <dbReference type="NCBI Taxonomy" id="43982"/>
    <lineage>
        <taxon>Eukaryota</taxon>
        <taxon>Fungi</taxon>
        <taxon>Dikarya</taxon>
        <taxon>Ascomycota</taxon>
        <taxon>Saccharomycotina</taxon>
        <taxon>Pichiomycetes</taxon>
        <taxon>Pichiales</taxon>
        <taxon>Pichiaceae</taxon>
        <taxon>Ambrosiozyma</taxon>
    </lineage>
</organism>
<dbReference type="CDD" id="cd14868">
    <property type="entry name" value="uS7_Mitochondria_Fungi"/>
    <property type="match status" value="1"/>
</dbReference>
<reference evidence="5" key="1">
    <citation type="submission" date="2023-04" db="EMBL/GenBank/DDBJ databases">
        <title>Ambrosiozyma monospora NBRC 1965.</title>
        <authorList>
            <person name="Ichikawa N."/>
            <person name="Sato H."/>
            <person name="Tonouchi N."/>
        </authorList>
    </citation>
    <scope>NUCLEOTIDE SEQUENCE</scope>
    <source>
        <strain evidence="5">NBRC 1965</strain>
    </source>
</reference>
<dbReference type="EMBL" id="BSXU01001080">
    <property type="protein sequence ID" value="GMG23571.1"/>
    <property type="molecule type" value="Genomic_DNA"/>
</dbReference>
<name>A0A9W6YW63_AMBMO</name>
<proteinExistence type="inferred from homology"/>
<comment type="similarity">
    <text evidence="1">Belongs to the universal ribosomal protein uS7 family.</text>
</comment>
<evidence type="ECO:0000313" key="6">
    <source>
        <dbReference type="Proteomes" id="UP001165063"/>
    </source>
</evidence>
<evidence type="ECO:0000256" key="1">
    <source>
        <dbReference type="ARBA" id="ARBA00007151"/>
    </source>
</evidence>